<sequence length="160" mass="18060">MATTSNAHQTVWTTPTDTQIVSERDFDAPIDVVFAAFTRPEHVQQWLLGPDGWIMPTCEIDLRVGGAWRYVWRNPSDGREFEMHGVYREIEPPGLIINTQVYEESESVNRMELTGVGGRTHMRHTMTLPSQEARDAVLATGMTSGADTSYDRLESYLAAR</sequence>
<evidence type="ECO:0000313" key="4">
    <source>
        <dbReference type="Proteomes" id="UP000198741"/>
    </source>
</evidence>
<gene>
    <name evidence="3" type="ORF">SAMN04515671_0286</name>
</gene>
<feature type="domain" description="Activator of Hsp90 ATPase homologue 1/2-like C-terminal" evidence="2">
    <location>
        <begin position="27"/>
        <end position="157"/>
    </location>
</feature>
<dbReference type="SUPFAM" id="SSF55961">
    <property type="entry name" value="Bet v1-like"/>
    <property type="match status" value="1"/>
</dbReference>
<evidence type="ECO:0000259" key="2">
    <source>
        <dbReference type="Pfam" id="PF08327"/>
    </source>
</evidence>
<protein>
    <submittedName>
        <fullName evidence="3">Uncharacterized conserved protein YndB, AHSA1/START domain</fullName>
    </submittedName>
</protein>
<dbReference type="Pfam" id="PF08327">
    <property type="entry name" value="AHSA1"/>
    <property type="match status" value="1"/>
</dbReference>
<dbReference type="RefSeq" id="WP_157695105.1">
    <property type="nucleotide sequence ID" value="NZ_LT629710.1"/>
</dbReference>
<dbReference type="CDD" id="cd07826">
    <property type="entry name" value="SRPBCC_CalC_Aha1-like_9"/>
    <property type="match status" value="1"/>
</dbReference>
<dbReference type="EMBL" id="LT629710">
    <property type="protein sequence ID" value="SDO24610.1"/>
    <property type="molecule type" value="Genomic_DNA"/>
</dbReference>
<keyword evidence="4" id="KW-1185">Reference proteome</keyword>
<dbReference type="AlphaFoldDB" id="A0A1H0I0E9"/>
<name>A0A1H0I0E9_9ACTN</name>
<proteinExistence type="inferred from homology"/>
<evidence type="ECO:0000256" key="1">
    <source>
        <dbReference type="ARBA" id="ARBA00006817"/>
    </source>
</evidence>
<organism evidence="3 4">
    <name type="scientific">Nakamurella panacisegetis</name>
    <dbReference type="NCBI Taxonomy" id="1090615"/>
    <lineage>
        <taxon>Bacteria</taxon>
        <taxon>Bacillati</taxon>
        <taxon>Actinomycetota</taxon>
        <taxon>Actinomycetes</taxon>
        <taxon>Nakamurellales</taxon>
        <taxon>Nakamurellaceae</taxon>
        <taxon>Nakamurella</taxon>
    </lineage>
</organism>
<dbReference type="Proteomes" id="UP000198741">
    <property type="component" value="Chromosome I"/>
</dbReference>
<dbReference type="STRING" id="1090615.SAMN04515671_0286"/>
<dbReference type="OrthoDB" id="3365660at2"/>
<comment type="similarity">
    <text evidence="1">Belongs to the AHA1 family.</text>
</comment>
<dbReference type="InterPro" id="IPR023393">
    <property type="entry name" value="START-like_dom_sf"/>
</dbReference>
<evidence type="ECO:0000313" key="3">
    <source>
        <dbReference type="EMBL" id="SDO24610.1"/>
    </source>
</evidence>
<reference evidence="3 4" key="1">
    <citation type="submission" date="2016-10" db="EMBL/GenBank/DDBJ databases">
        <authorList>
            <person name="de Groot N.N."/>
        </authorList>
    </citation>
    <scope>NUCLEOTIDE SEQUENCE [LARGE SCALE GENOMIC DNA]</scope>
    <source>
        <strain evidence="4">P4-7,KCTC 19426,CECT 7604</strain>
    </source>
</reference>
<dbReference type="InterPro" id="IPR013538">
    <property type="entry name" value="ASHA1/2-like_C"/>
</dbReference>
<accession>A0A1H0I0E9</accession>
<dbReference type="Gene3D" id="3.30.530.20">
    <property type="match status" value="1"/>
</dbReference>